<comment type="caution">
    <text evidence="4">The sequence shown here is derived from an EMBL/GenBank/DDBJ whole genome shotgun (WGS) entry which is preliminary data.</text>
</comment>
<feature type="repeat" description="TPR" evidence="3">
    <location>
        <begin position="413"/>
        <end position="446"/>
    </location>
</feature>
<dbReference type="SUPFAM" id="SSF48452">
    <property type="entry name" value="TPR-like"/>
    <property type="match status" value="2"/>
</dbReference>
<dbReference type="PANTHER" id="PTHR45586:SF1">
    <property type="entry name" value="LIPOPOLYSACCHARIDE ASSEMBLY PROTEIN B"/>
    <property type="match status" value="1"/>
</dbReference>
<dbReference type="PANTHER" id="PTHR45586">
    <property type="entry name" value="TPR REPEAT-CONTAINING PROTEIN PA4667"/>
    <property type="match status" value="1"/>
</dbReference>
<accession>A0A8H3QHR5</accession>
<dbReference type="Proteomes" id="UP000615446">
    <property type="component" value="Unassembled WGS sequence"/>
</dbReference>
<dbReference type="PROSITE" id="PS50005">
    <property type="entry name" value="TPR"/>
    <property type="match status" value="2"/>
</dbReference>
<dbReference type="InterPro" id="IPR051012">
    <property type="entry name" value="CellSynth/LPSAsmb/PSIAsmb"/>
</dbReference>
<evidence type="ECO:0000256" key="2">
    <source>
        <dbReference type="ARBA" id="ARBA00022803"/>
    </source>
</evidence>
<reference evidence="4" key="1">
    <citation type="submission" date="2019-10" db="EMBL/GenBank/DDBJ databases">
        <title>Conservation and host-specific expression of non-tandemly repeated heterogenous ribosome RNA gene in arbuscular mycorrhizal fungi.</title>
        <authorList>
            <person name="Maeda T."/>
            <person name="Kobayashi Y."/>
            <person name="Nakagawa T."/>
            <person name="Ezawa T."/>
            <person name="Yamaguchi K."/>
            <person name="Bino T."/>
            <person name="Nishimoto Y."/>
            <person name="Shigenobu S."/>
            <person name="Kawaguchi M."/>
        </authorList>
    </citation>
    <scope>NUCLEOTIDE SEQUENCE</scope>
    <source>
        <strain evidence="4">HR1</strain>
    </source>
</reference>
<dbReference type="AlphaFoldDB" id="A0A8H3QHR5"/>
<evidence type="ECO:0000256" key="3">
    <source>
        <dbReference type="PROSITE-ProRule" id="PRU00339"/>
    </source>
</evidence>
<evidence type="ECO:0000313" key="5">
    <source>
        <dbReference type="Proteomes" id="UP000615446"/>
    </source>
</evidence>
<proteinExistence type="predicted"/>
<keyword evidence="2 3" id="KW-0802">TPR repeat</keyword>
<dbReference type="InterPro" id="IPR011990">
    <property type="entry name" value="TPR-like_helical_dom_sf"/>
</dbReference>
<dbReference type="SMART" id="SM00028">
    <property type="entry name" value="TPR"/>
    <property type="match status" value="4"/>
</dbReference>
<evidence type="ECO:0000256" key="1">
    <source>
        <dbReference type="ARBA" id="ARBA00022737"/>
    </source>
</evidence>
<evidence type="ECO:0000313" key="4">
    <source>
        <dbReference type="EMBL" id="GES80193.1"/>
    </source>
</evidence>
<keyword evidence="1" id="KW-0677">Repeat</keyword>
<dbReference type="EMBL" id="BLAL01000047">
    <property type="protein sequence ID" value="GES80193.1"/>
    <property type="molecule type" value="Genomic_DNA"/>
</dbReference>
<dbReference type="InterPro" id="IPR019734">
    <property type="entry name" value="TPR_rpt"/>
</dbReference>
<feature type="repeat" description="TPR" evidence="3">
    <location>
        <begin position="523"/>
        <end position="556"/>
    </location>
</feature>
<gene>
    <name evidence="4" type="ORF">RCL2_000748600</name>
</gene>
<sequence length="770" mass="91599">MDSLLQNPDDKVEELLKNLTKPKYLYLLKLLFENLQNEIPPQILRDVLVALADPTPFDFYAKQSMARLELHLRTWVAVLERICFSQIILSKELRDKIYHSLEKFAEIHRKTTQVVEIGLDNNFRSKFNNQFNLQNDNQDEQITIKKRNYNIDFLLIHLRDTLHSLRDDETWFQEIIRRIKDFLKATLNITPGILSMVGINLPNDWRIMLIIRHNLFIWSEGSEKIISKNLENWYLWNVSGAFWKEDVDEITCPISSEPTDQLCIFKCQHVLSLNNLKKLKQKICPNCWEKIEDNNIRYLSQHSIYKYLYTKFFESGHILPFPSELENSDQIMDNHQYNSDDSDDSEVDLILRKKKKFTNSMIKLNSNITFLSILPKFTKKQYPIYKNIMKELDEKHYEKAETFYAIKLNPKRPVAYFIYGEICFKQSKYDEAINYLEKSLNNKAKINNLYIILGNSYLFRDNYYNSYYTNYNNAIKYYNIASIKDPNNYLCLKNHAYSYEKKGDYLNTLKILKKLLNINKKDSLILCYHGEILCNMIQYSKAISYFTKANIIDPENNHNLKKRAIAYYILQEHDRVLSDLDKIIQLDPLNNIAYYFKSLTYYTMNDINNAILSFKKYTELTKLLNSENSLLKFQLFHLEYLLNKNSLKDLNNILKKIDQDLDIFNVTKSKLLLLIRCKILIELKKYHKAKIDLDIIFKLDFIRKAQMLKYEDVSKLERLGWIEYQLPIYMWRSKLSIEIEINSIDMQIDYVQFGDNLDKIVHIPNIGSMG</sequence>
<organism evidence="4 5">
    <name type="scientific">Rhizophagus clarus</name>
    <dbReference type="NCBI Taxonomy" id="94130"/>
    <lineage>
        <taxon>Eukaryota</taxon>
        <taxon>Fungi</taxon>
        <taxon>Fungi incertae sedis</taxon>
        <taxon>Mucoromycota</taxon>
        <taxon>Glomeromycotina</taxon>
        <taxon>Glomeromycetes</taxon>
        <taxon>Glomerales</taxon>
        <taxon>Glomeraceae</taxon>
        <taxon>Rhizophagus</taxon>
    </lineage>
</organism>
<dbReference type="Gene3D" id="1.25.40.10">
    <property type="entry name" value="Tetratricopeptide repeat domain"/>
    <property type="match status" value="2"/>
</dbReference>
<name>A0A8H3QHR5_9GLOM</name>
<dbReference type="OrthoDB" id="292471at2759"/>
<protein>
    <submittedName>
        <fullName evidence="4">Uncharacterized protein</fullName>
    </submittedName>
</protein>